<evidence type="ECO:0000256" key="3">
    <source>
        <dbReference type="ARBA" id="ARBA00022737"/>
    </source>
</evidence>
<dbReference type="InParanoid" id="K3W6V5"/>
<proteinExistence type="predicted"/>
<reference evidence="5" key="2">
    <citation type="submission" date="2010-04" db="EMBL/GenBank/DDBJ databases">
        <authorList>
            <person name="Buell R."/>
            <person name="Hamilton J."/>
            <person name="Hostetler J."/>
        </authorList>
    </citation>
    <scope>NUCLEOTIDE SEQUENCE [LARGE SCALE GENOMIC DNA]</scope>
    <source>
        <strain evidence="5">DAOM:BR144</strain>
    </source>
</reference>
<dbReference type="HOGENOM" id="CLU_2257190_0_0_1"/>
<dbReference type="VEuPathDB" id="FungiDB:PYU1_G000696"/>
<dbReference type="InterPro" id="IPR001611">
    <property type="entry name" value="Leu-rich_rpt"/>
</dbReference>
<dbReference type="Proteomes" id="UP000019132">
    <property type="component" value="Unassembled WGS sequence"/>
</dbReference>
<evidence type="ECO:0000256" key="2">
    <source>
        <dbReference type="ARBA" id="ARBA00022614"/>
    </source>
</evidence>
<dbReference type="GO" id="GO:0005096">
    <property type="term" value="F:GTPase activator activity"/>
    <property type="evidence" value="ECO:0007669"/>
    <property type="project" value="UniProtKB-KW"/>
</dbReference>
<dbReference type="GO" id="GO:0006913">
    <property type="term" value="P:nucleocytoplasmic transport"/>
    <property type="evidence" value="ECO:0007669"/>
    <property type="project" value="TreeGrafter"/>
</dbReference>
<evidence type="ECO:0000313" key="5">
    <source>
        <dbReference type="Proteomes" id="UP000019132"/>
    </source>
</evidence>
<reference evidence="5" key="1">
    <citation type="journal article" date="2010" name="Genome Biol.">
        <title>Genome sequence of the necrotrophic plant pathogen Pythium ultimum reveals original pathogenicity mechanisms and effector repertoire.</title>
        <authorList>
            <person name="Levesque C.A."/>
            <person name="Brouwer H."/>
            <person name="Cano L."/>
            <person name="Hamilton J.P."/>
            <person name="Holt C."/>
            <person name="Huitema E."/>
            <person name="Raffaele S."/>
            <person name="Robideau G.P."/>
            <person name="Thines M."/>
            <person name="Win J."/>
            <person name="Zerillo M.M."/>
            <person name="Beakes G.W."/>
            <person name="Boore J.L."/>
            <person name="Busam D."/>
            <person name="Dumas B."/>
            <person name="Ferriera S."/>
            <person name="Fuerstenberg S.I."/>
            <person name="Gachon C.M."/>
            <person name="Gaulin E."/>
            <person name="Govers F."/>
            <person name="Grenville-Briggs L."/>
            <person name="Horner N."/>
            <person name="Hostetler J."/>
            <person name="Jiang R.H."/>
            <person name="Johnson J."/>
            <person name="Krajaejun T."/>
            <person name="Lin H."/>
            <person name="Meijer H.J."/>
            <person name="Moore B."/>
            <person name="Morris P."/>
            <person name="Phuntmart V."/>
            <person name="Puiu D."/>
            <person name="Shetty J."/>
            <person name="Stajich J.E."/>
            <person name="Tripathy S."/>
            <person name="Wawra S."/>
            <person name="van West P."/>
            <person name="Whitty B.R."/>
            <person name="Coutinho P.M."/>
            <person name="Henrissat B."/>
            <person name="Martin F."/>
            <person name="Thomas P.D."/>
            <person name="Tyler B.M."/>
            <person name="De Vries R.P."/>
            <person name="Kamoun S."/>
            <person name="Yandell M."/>
            <person name="Tisserat N."/>
            <person name="Buell C.R."/>
        </authorList>
    </citation>
    <scope>NUCLEOTIDE SEQUENCE</scope>
    <source>
        <strain evidence="5">DAOM:BR144</strain>
    </source>
</reference>
<evidence type="ECO:0000313" key="4">
    <source>
        <dbReference type="EnsemblProtists" id="PYU1_T000696"/>
    </source>
</evidence>
<keyword evidence="2" id="KW-0433">Leucine-rich repeat</keyword>
<keyword evidence="5" id="KW-1185">Reference proteome</keyword>
<dbReference type="EMBL" id="GL376620">
    <property type="status" value="NOT_ANNOTATED_CDS"/>
    <property type="molecule type" value="Genomic_DNA"/>
</dbReference>
<dbReference type="PANTHER" id="PTHR24113">
    <property type="entry name" value="RAN GTPASE-ACTIVATING PROTEIN 1"/>
    <property type="match status" value="1"/>
</dbReference>
<keyword evidence="3" id="KW-0677">Repeat</keyword>
<name>K3W6V5_GLOUD</name>
<dbReference type="GO" id="GO:0005829">
    <property type="term" value="C:cytosol"/>
    <property type="evidence" value="ECO:0007669"/>
    <property type="project" value="TreeGrafter"/>
</dbReference>
<dbReference type="AlphaFoldDB" id="K3W6V5"/>
<dbReference type="GO" id="GO:0048471">
    <property type="term" value="C:perinuclear region of cytoplasm"/>
    <property type="evidence" value="ECO:0007669"/>
    <property type="project" value="TreeGrafter"/>
</dbReference>
<dbReference type="InterPro" id="IPR032675">
    <property type="entry name" value="LRR_dom_sf"/>
</dbReference>
<dbReference type="PANTHER" id="PTHR24113:SF12">
    <property type="entry name" value="RAN GTPASE-ACTIVATING PROTEIN 1"/>
    <property type="match status" value="1"/>
</dbReference>
<dbReference type="GO" id="GO:0031267">
    <property type="term" value="F:small GTPase binding"/>
    <property type="evidence" value="ECO:0007669"/>
    <property type="project" value="TreeGrafter"/>
</dbReference>
<dbReference type="STRING" id="431595.K3W6V5"/>
<dbReference type="EnsemblProtists" id="PYU1_T000696">
    <property type="protein sequence ID" value="PYU1_T000696"/>
    <property type="gene ID" value="PYU1_G000696"/>
</dbReference>
<evidence type="ECO:0000256" key="1">
    <source>
        <dbReference type="ARBA" id="ARBA00022468"/>
    </source>
</evidence>
<reference evidence="4" key="3">
    <citation type="submission" date="2015-02" db="UniProtKB">
        <authorList>
            <consortium name="EnsemblProtists"/>
        </authorList>
    </citation>
    <scope>IDENTIFICATION</scope>
    <source>
        <strain evidence="4">DAOM BR144</strain>
    </source>
</reference>
<dbReference type="SUPFAM" id="SSF52047">
    <property type="entry name" value="RNI-like"/>
    <property type="match status" value="1"/>
</dbReference>
<organism evidence="4 5">
    <name type="scientific">Globisporangium ultimum (strain ATCC 200006 / CBS 805.95 / DAOM BR144)</name>
    <name type="common">Pythium ultimum</name>
    <dbReference type="NCBI Taxonomy" id="431595"/>
    <lineage>
        <taxon>Eukaryota</taxon>
        <taxon>Sar</taxon>
        <taxon>Stramenopiles</taxon>
        <taxon>Oomycota</taxon>
        <taxon>Peronosporomycetes</taxon>
        <taxon>Pythiales</taxon>
        <taxon>Pythiaceae</taxon>
        <taxon>Globisporangium</taxon>
    </lineage>
</organism>
<protein>
    <submittedName>
        <fullName evidence="4">Uncharacterized protein</fullName>
    </submittedName>
</protein>
<dbReference type="eggNOG" id="KOG1909">
    <property type="taxonomic scope" value="Eukaryota"/>
</dbReference>
<sequence>VLRLDENEITSEGLKDFVAAVGSDSFPELTELSLIGNEITAKGALAVVNTIVPTKQHLQHLEFDTNQISDKGVAEIEVILARLGKSAVLGSLQENDGDEESDDE</sequence>
<dbReference type="GO" id="GO:0005634">
    <property type="term" value="C:nucleus"/>
    <property type="evidence" value="ECO:0007669"/>
    <property type="project" value="TreeGrafter"/>
</dbReference>
<dbReference type="Gene3D" id="3.80.10.10">
    <property type="entry name" value="Ribonuclease Inhibitor"/>
    <property type="match status" value="1"/>
</dbReference>
<accession>K3W6V5</accession>
<dbReference type="InterPro" id="IPR027038">
    <property type="entry name" value="RanGap"/>
</dbReference>
<keyword evidence="1" id="KW-0343">GTPase activation</keyword>
<dbReference type="Pfam" id="PF13516">
    <property type="entry name" value="LRR_6"/>
    <property type="match status" value="2"/>
</dbReference>